<proteinExistence type="predicted"/>
<keyword evidence="2" id="KW-1185">Reference proteome</keyword>
<protein>
    <submittedName>
        <fullName evidence="1">Uncharacterized protein</fullName>
    </submittedName>
</protein>
<reference evidence="1 2" key="1">
    <citation type="submission" date="2024-01" db="EMBL/GenBank/DDBJ databases">
        <title>Genome assemblies of Stephania.</title>
        <authorList>
            <person name="Yang L."/>
        </authorList>
    </citation>
    <scope>NUCLEOTIDE SEQUENCE [LARGE SCALE GENOMIC DNA]</scope>
    <source>
        <strain evidence="1">JXDWG</strain>
        <tissue evidence="1">Leaf</tissue>
    </source>
</reference>
<sequence>MPCPSQGAALLVLRRGLARAQRICLAHDKDRNCARAKERAKVLPCSCQGTTVLPAKECAKERAKVQPWSSQGTCQGATVLLPMNVPKNVPRSNRARAKVPLCSRQGMCQGTCQGPTVLVPRRHCALRVGAVLRRAPGATLPTPIYAASSLPHTIFHYIRASLRALYYEPSKVHYPATNSHKTFRVHRNPDIARFFHCLASLLGSRY</sequence>
<dbReference type="AlphaFoldDB" id="A0AAP0HY48"/>
<organism evidence="1 2">
    <name type="scientific">Stephania cephalantha</name>
    <dbReference type="NCBI Taxonomy" id="152367"/>
    <lineage>
        <taxon>Eukaryota</taxon>
        <taxon>Viridiplantae</taxon>
        <taxon>Streptophyta</taxon>
        <taxon>Embryophyta</taxon>
        <taxon>Tracheophyta</taxon>
        <taxon>Spermatophyta</taxon>
        <taxon>Magnoliopsida</taxon>
        <taxon>Ranunculales</taxon>
        <taxon>Menispermaceae</taxon>
        <taxon>Menispermoideae</taxon>
        <taxon>Cissampelideae</taxon>
        <taxon>Stephania</taxon>
    </lineage>
</organism>
<accession>A0AAP0HY48</accession>
<comment type="caution">
    <text evidence="1">The sequence shown here is derived from an EMBL/GenBank/DDBJ whole genome shotgun (WGS) entry which is preliminary data.</text>
</comment>
<dbReference type="EMBL" id="JBBNAG010000010">
    <property type="protein sequence ID" value="KAK9100724.1"/>
    <property type="molecule type" value="Genomic_DNA"/>
</dbReference>
<gene>
    <name evidence="1" type="ORF">Scep_024154</name>
</gene>
<evidence type="ECO:0000313" key="2">
    <source>
        <dbReference type="Proteomes" id="UP001419268"/>
    </source>
</evidence>
<dbReference type="Proteomes" id="UP001419268">
    <property type="component" value="Unassembled WGS sequence"/>
</dbReference>
<evidence type="ECO:0000313" key="1">
    <source>
        <dbReference type="EMBL" id="KAK9100724.1"/>
    </source>
</evidence>
<name>A0AAP0HY48_9MAGN</name>